<comment type="caution">
    <text evidence="2">The sequence shown here is derived from an EMBL/GenBank/DDBJ whole genome shotgun (WGS) entry which is preliminary data.</text>
</comment>
<accession>A0A3E1YEW1</accession>
<keyword evidence="3" id="KW-1185">Reference proteome</keyword>
<evidence type="ECO:0000256" key="1">
    <source>
        <dbReference type="SAM" id="Phobius"/>
    </source>
</evidence>
<evidence type="ECO:0000313" key="2">
    <source>
        <dbReference type="EMBL" id="RFS25019.1"/>
    </source>
</evidence>
<organism evidence="2 3">
    <name type="scientific">Chitinophaga silvatica</name>
    <dbReference type="NCBI Taxonomy" id="2282649"/>
    <lineage>
        <taxon>Bacteria</taxon>
        <taxon>Pseudomonadati</taxon>
        <taxon>Bacteroidota</taxon>
        <taxon>Chitinophagia</taxon>
        <taxon>Chitinophagales</taxon>
        <taxon>Chitinophagaceae</taxon>
        <taxon>Chitinophaga</taxon>
    </lineage>
</organism>
<sequence length="173" mass="20276">MDNLFDLKTKLFEAHRQDSKQTVYALLLVEFFSLSIFLLVSYGVFEGRHRNMPLSIFWMLLILPAGTTIPFLFRFIQILHRTNKILDLVEAIESGEIVTRISTFTDYKIFLQLRIFDIRFYSIEYVEILLESNHSLFRLPISIENVKPLRSLLSRPITRRYGIGGTTSHWSAN</sequence>
<gene>
    <name evidence="2" type="ORF">DVR12_07485</name>
</gene>
<keyword evidence="1" id="KW-1133">Transmembrane helix</keyword>
<dbReference type="AlphaFoldDB" id="A0A3E1YEW1"/>
<feature type="transmembrane region" description="Helical" evidence="1">
    <location>
        <begin position="21"/>
        <end position="44"/>
    </location>
</feature>
<dbReference type="EMBL" id="QPMM01000002">
    <property type="protein sequence ID" value="RFS25019.1"/>
    <property type="molecule type" value="Genomic_DNA"/>
</dbReference>
<dbReference type="RefSeq" id="WP_116975013.1">
    <property type="nucleotide sequence ID" value="NZ_QPMM01000002.1"/>
</dbReference>
<protein>
    <submittedName>
        <fullName evidence="2">Uncharacterized protein</fullName>
    </submittedName>
</protein>
<keyword evidence="1" id="KW-0472">Membrane</keyword>
<keyword evidence="1" id="KW-0812">Transmembrane</keyword>
<dbReference type="OrthoDB" id="664446at2"/>
<feature type="transmembrane region" description="Helical" evidence="1">
    <location>
        <begin position="56"/>
        <end position="76"/>
    </location>
</feature>
<proteinExistence type="predicted"/>
<dbReference type="Proteomes" id="UP000260644">
    <property type="component" value="Unassembled WGS sequence"/>
</dbReference>
<reference evidence="2 3" key="1">
    <citation type="submission" date="2018-07" db="EMBL/GenBank/DDBJ databases">
        <title>Chitinophaga K2CV101002-2 sp. nov., isolated from a monsoon evergreen broad-leaved forest soil.</title>
        <authorList>
            <person name="Lv Y."/>
        </authorList>
    </citation>
    <scope>NUCLEOTIDE SEQUENCE [LARGE SCALE GENOMIC DNA]</scope>
    <source>
        <strain evidence="2 3">GDMCC 1.1288</strain>
    </source>
</reference>
<evidence type="ECO:0000313" key="3">
    <source>
        <dbReference type="Proteomes" id="UP000260644"/>
    </source>
</evidence>
<name>A0A3E1YEW1_9BACT</name>